<dbReference type="AlphaFoldDB" id="A0A939DDA5"/>
<protein>
    <submittedName>
        <fullName evidence="2">Uncharacterized protein</fullName>
    </submittedName>
</protein>
<organism evidence="2 3">
    <name type="scientific">Parahaliea mediterranea</name>
    <dbReference type="NCBI Taxonomy" id="651086"/>
    <lineage>
        <taxon>Bacteria</taxon>
        <taxon>Pseudomonadati</taxon>
        <taxon>Pseudomonadota</taxon>
        <taxon>Gammaproteobacteria</taxon>
        <taxon>Cellvibrionales</taxon>
        <taxon>Halieaceae</taxon>
        <taxon>Parahaliea</taxon>
    </lineage>
</organism>
<comment type="caution">
    <text evidence="2">The sequence shown here is derived from an EMBL/GenBank/DDBJ whole genome shotgun (WGS) entry which is preliminary data.</text>
</comment>
<evidence type="ECO:0000313" key="2">
    <source>
        <dbReference type="EMBL" id="MBN7795447.1"/>
    </source>
</evidence>
<dbReference type="RefSeq" id="WP_206558899.1">
    <property type="nucleotide sequence ID" value="NZ_JAFKCZ010000002.1"/>
</dbReference>
<gene>
    <name evidence="2" type="ORF">JYP50_02520</name>
</gene>
<accession>A0A939DDA5</accession>
<feature type="region of interest" description="Disordered" evidence="1">
    <location>
        <begin position="41"/>
        <end position="63"/>
    </location>
</feature>
<dbReference type="Proteomes" id="UP000664303">
    <property type="component" value="Unassembled WGS sequence"/>
</dbReference>
<feature type="compositionally biased region" description="Basic and acidic residues" evidence="1">
    <location>
        <begin position="54"/>
        <end position="63"/>
    </location>
</feature>
<dbReference type="EMBL" id="JAFKCZ010000002">
    <property type="protein sequence ID" value="MBN7795447.1"/>
    <property type="molecule type" value="Genomic_DNA"/>
</dbReference>
<reference evidence="2" key="1">
    <citation type="submission" date="2021-02" db="EMBL/GenBank/DDBJ databases">
        <title>PHA producing bacteria isolated from coastal sediment in Guangdong, Shenzhen.</title>
        <authorList>
            <person name="Zheng W."/>
            <person name="Yu S."/>
            <person name="Huang Y."/>
        </authorList>
    </citation>
    <scope>NUCLEOTIDE SEQUENCE</scope>
    <source>
        <strain evidence="2">TN14-10</strain>
    </source>
</reference>
<keyword evidence="3" id="KW-1185">Reference proteome</keyword>
<evidence type="ECO:0000313" key="3">
    <source>
        <dbReference type="Proteomes" id="UP000664303"/>
    </source>
</evidence>
<evidence type="ECO:0000256" key="1">
    <source>
        <dbReference type="SAM" id="MobiDB-lite"/>
    </source>
</evidence>
<sequence length="63" mass="7131">MDDRDKTPKDTETVLMALDQISQTIDVMTSVVGRLRTYMQQEATGGGKTPDLQEEMHPDRVLH</sequence>
<name>A0A939DDA5_9GAMM</name>
<proteinExistence type="predicted"/>